<keyword evidence="3" id="KW-1185">Reference proteome</keyword>
<dbReference type="EMBL" id="QEKY01000003">
    <property type="protein sequence ID" value="PVZ13340.1"/>
    <property type="molecule type" value="Genomic_DNA"/>
</dbReference>
<keyword evidence="1" id="KW-0812">Transmembrane</keyword>
<keyword evidence="1" id="KW-0472">Membrane</keyword>
<dbReference type="Pfam" id="PF17561">
    <property type="entry name" value="TssO"/>
    <property type="match status" value="1"/>
</dbReference>
<dbReference type="InterPro" id="IPR039449">
    <property type="entry name" value="TssO"/>
</dbReference>
<protein>
    <recommendedName>
        <fullName evidence="4">Type VI secretion system transmembrane protein TssO</fullName>
    </recommendedName>
</protein>
<evidence type="ECO:0000313" key="2">
    <source>
        <dbReference type="EMBL" id="PVZ13340.1"/>
    </source>
</evidence>
<gene>
    <name evidence="2" type="ORF">C7382_10333</name>
</gene>
<dbReference type="OrthoDB" id="666176at2"/>
<dbReference type="RefSeq" id="WP_116678654.1">
    <property type="nucleotide sequence ID" value="NZ_QEKY01000003.1"/>
</dbReference>
<comment type="caution">
    <text evidence="2">The sequence shown here is derived from an EMBL/GenBank/DDBJ whole genome shotgun (WGS) entry which is preliminary data.</text>
</comment>
<keyword evidence="1" id="KW-1133">Transmembrane helix</keyword>
<dbReference type="AlphaFoldDB" id="A0A2U1FMR5"/>
<organism evidence="2 3">
    <name type="scientific">Porphyromonas loveana</name>
    <dbReference type="NCBI Taxonomy" id="1884669"/>
    <lineage>
        <taxon>Bacteria</taxon>
        <taxon>Pseudomonadati</taxon>
        <taxon>Bacteroidota</taxon>
        <taxon>Bacteroidia</taxon>
        <taxon>Bacteroidales</taxon>
        <taxon>Porphyromonadaceae</taxon>
        <taxon>Porphyromonas</taxon>
    </lineage>
</organism>
<proteinExistence type="predicted"/>
<evidence type="ECO:0000313" key="3">
    <source>
        <dbReference type="Proteomes" id="UP000245462"/>
    </source>
</evidence>
<name>A0A2U1FMR5_9PORP</name>
<evidence type="ECO:0000256" key="1">
    <source>
        <dbReference type="SAM" id="Phobius"/>
    </source>
</evidence>
<reference evidence="2 3" key="1">
    <citation type="submission" date="2018-04" db="EMBL/GenBank/DDBJ databases">
        <title>Genomic Encyclopedia of Type Strains, Phase IV (KMG-IV): sequencing the most valuable type-strain genomes for metagenomic binning, comparative biology and taxonomic classification.</title>
        <authorList>
            <person name="Goeker M."/>
        </authorList>
    </citation>
    <scope>NUCLEOTIDE SEQUENCE [LARGE SCALE GENOMIC DNA]</scope>
    <source>
        <strain evidence="2 3">DSM 28520</strain>
    </source>
</reference>
<evidence type="ECO:0008006" key="4">
    <source>
        <dbReference type="Google" id="ProtNLM"/>
    </source>
</evidence>
<dbReference type="GeneID" id="94550102"/>
<accession>A0A2U1FMR5</accession>
<feature type="transmembrane region" description="Helical" evidence="1">
    <location>
        <begin position="20"/>
        <end position="40"/>
    </location>
</feature>
<sequence>MSKANHTKTMNQKEKTIGFFYVLILFIATTTLCSFILFFSNSDYRMIGDKETALKQMERIKRFEQVQQDLMPKVKEVEEKISKIDPSLNASYEKREINYLLGEIRNVYTQNKWDERYKVFDHVATFYEFRLSDKERLWGVKKNIEKFKADLERCRNNTENKKNNLKQN</sequence>
<dbReference type="Proteomes" id="UP000245462">
    <property type="component" value="Unassembled WGS sequence"/>
</dbReference>